<dbReference type="EMBL" id="CAJVPJ010000346">
    <property type="protein sequence ID" value="CAG8514494.1"/>
    <property type="molecule type" value="Genomic_DNA"/>
</dbReference>
<dbReference type="Pfam" id="PF00005">
    <property type="entry name" value="ABC_tran"/>
    <property type="match status" value="2"/>
</dbReference>
<dbReference type="Gene3D" id="1.20.1560.10">
    <property type="entry name" value="ABC transporter type 1, transmembrane domain"/>
    <property type="match status" value="2"/>
</dbReference>
<dbReference type="CDD" id="cd03250">
    <property type="entry name" value="ABCC_MRP_domain1"/>
    <property type="match status" value="1"/>
</dbReference>
<evidence type="ECO:0000256" key="6">
    <source>
        <dbReference type="ARBA" id="ARBA00022989"/>
    </source>
</evidence>
<comment type="subcellular location">
    <subcellularLocation>
        <location evidence="1">Membrane</location>
        <topology evidence="1">Multi-pass membrane protein</topology>
    </subcellularLocation>
</comment>
<feature type="transmembrane region" description="Helical" evidence="8">
    <location>
        <begin position="137"/>
        <end position="158"/>
    </location>
</feature>
<dbReference type="InterPro" id="IPR044746">
    <property type="entry name" value="ABCC_6TM_D1"/>
</dbReference>
<keyword evidence="4" id="KW-0547">Nucleotide-binding</keyword>
<keyword evidence="3 8" id="KW-0812">Transmembrane</keyword>
<evidence type="ECO:0000256" key="4">
    <source>
        <dbReference type="ARBA" id="ARBA00022741"/>
    </source>
</evidence>
<feature type="domain" description="ABC transmembrane type-1" evidence="10">
    <location>
        <begin position="116"/>
        <end position="377"/>
    </location>
</feature>
<feature type="transmembrane region" description="Helical" evidence="8">
    <location>
        <begin position="1021"/>
        <end position="1042"/>
    </location>
</feature>
<accession>A0A9N8ZZY4</accession>
<dbReference type="CDD" id="cd03244">
    <property type="entry name" value="ABCC_MRP_domain2"/>
    <property type="match status" value="1"/>
</dbReference>
<dbReference type="GO" id="GO:0140359">
    <property type="term" value="F:ABC-type transporter activity"/>
    <property type="evidence" value="ECO:0007669"/>
    <property type="project" value="InterPro"/>
</dbReference>
<name>A0A9N8ZZY4_9GLOM</name>
<evidence type="ECO:0000256" key="1">
    <source>
        <dbReference type="ARBA" id="ARBA00004141"/>
    </source>
</evidence>
<dbReference type="PROSITE" id="PS50893">
    <property type="entry name" value="ABC_TRANSPORTER_2"/>
    <property type="match status" value="2"/>
</dbReference>
<dbReference type="GO" id="GO:0016020">
    <property type="term" value="C:membrane"/>
    <property type="evidence" value="ECO:0007669"/>
    <property type="project" value="UniProtKB-SubCell"/>
</dbReference>
<feature type="transmembrane region" description="Helical" evidence="8">
    <location>
        <begin position="919"/>
        <end position="952"/>
    </location>
</feature>
<keyword evidence="6 8" id="KW-1133">Transmembrane helix</keyword>
<evidence type="ECO:0000256" key="7">
    <source>
        <dbReference type="ARBA" id="ARBA00023136"/>
    </source>
</evidence>
<feature type="transmembrane region" description="Helical" evidence="8">
    <location>
        <begin position="317"/>
        <end position="341"/>
    </location>
</feature>
<gene>
    <name evidence="11" type="ORF">POCULU_LOCUS3245</name>
</gene>
<dbReference type="InterPro" id="IPR044726">
    <property type="entry name" value="ABCC_6TM_D2"/>
</dbReference>
<feature type="transmembrane region" description="Helical" evidence="8">
    <location>
        <begin position="801"/>
        <end position="820"/>
    </location>
</feature>
<dbReference type="InterPro" id="IPR036640">
    <property type="entry name" value="ABC1_TM_sf"/>
</dbReference>
<reference evidence="11" key="1">
    <citation type="submission" date="2021-06" db="EMBL/GenBank/DDBJ databases">
        <authorList>
            <person name="Kallberg Y."/>
            <person name="Tangrot J."/>
            <person name="Rosling A."/>
        </authorList>
    </citation>
    <scope>NUCLEOTIDE SEQUENCE</scope>
    <source>
        <strain evidence="11">IA702</strain>
    </source>
</reference>
<feature type="transmembrane region" description="Helical" evidence="8">
    <location>
        <begin position="840"/>
        <end position="863"/>
    </location>
</feature>
<dbReference type="PANTHER" id="PTHR24223:SF447">
    <property type="entry name" value="MULTIDRUG RESISTANCE-ASSOCIATED PROTEIN 5"/>
    <property type="match status" value="1"/>
</dbReference>
<feature type="domain" description="ABC transporter" evidence="9">
    <location>
        <begin position="415"/>
        <end position="635"/>
    </location>
</feature>
<dbReference type="CDD" id="cd18580">
    <property type="entry name" value="ABC_6TM_ABCC_D2"/>
    <property type="match status" value="1"/>
</dbReference>
<dbReference type="PROSITE" id="PS50929">
    <property type="entry name" value="ABC_TM1F"/>
    <property type="match status" value="2"/>
</dbReference>
<protein>
    <submittedName>
        <fullName evidence="11">560_t:CDS:1</fullName>
    </submittedName>
</protein>
<sequence>MPLPNVTKTSKPCVTIYGSNRPNFLSSWLFLWVFRILLIPKQKLNDENFVLQDSERAVNVGNKLETQWNEERKRAREENSKPSILKALIKTFGAYYALLGLYKLFWIIFLYTGAWYLVDQFLLHVESKSVSVLSGHVYALGFFVSALFSSICINQLIAECTRVGVQVRAALMVMIYRKSLRLGSVPGGISDVVNLLSNDCNRIAEAFVNFHFLWGSVVEMFVVIALSWVELGLYSAIPAILIIILAFPLQAVFGRLISTITNSITTITSSRIHLMSEILTAIKLIKFYAWESYFSDKVISVREKELSQLLHVLVVKVWTYCIVFDAPVLMMLGAMCVKAFHEHDGIKSSVIFTSLSLFNTLRYPLIMLPIAIRTTLGAFESFDRLDKFFQEQELESNTLDENHIINDDPTLRVLIENADFVYGDNVKPTLRFLNMRVKQGQLLAIVGDVGAGKSSVLAAIMGQIRRSAGARKINGSIAYVPHDSWLLNATLRDNILFGKPYDAKKYEETLYVCALNKDLQLLREGDMTEIGDRGANLSLGQRLRVSLARAVYCDADIVLLDDPLSVMEASVGKHIFSECIQKTLKDKAVVFVTNQLQYLSKCHYIMVIKDGTNVKEGTYEELIKDVDLASLIGEYVEIEDPDQVDEFLSSIQLEPSNIEESGEELEAVVVADAENPQPERNSVQLVDIPTSQADEQKPVDRESQTLPGLNINERTLSTAIERHSTIVLSGAGKARIMGGMVNRELNATAMAVERNQLTIHSVTGRDGIGPMYDSGMKSRRGQDGHVGFKVYLDYMRFSTGLGMSIAVISLFFLVHALRIFGDWWLYKFVDGTDIMLATAIYAASVVVFGVGVFIRGVWFAVLVGNKSMDLHDSTFGRILLAPMSYFDITPLAKILNVFAKHQYLVDDVLTDNLFQFLSFLPLVVGVAIFVTVLIPWMAIFAVVLAFFVWVLIYCSSEVEERFKQLEANSKAPIFAHLSASLDGLASIRVYNVQARFDEQNMNRIDANNKALFAMMQVKSWLSLYIDVLTSLFIYATAIFIVIHPEQKYGQPSIAGLAITNAFQLLVFTQWMIRSGRDVAVTMDSTKQLLYYKRNIPTERPTIIDNNRPPPNWGERGEIEFKHVVLSYNQYGVAVLKNISFHIRPQEKIGIVGKTGSGKSTLLVSLLRIVELAEGQILIDDVDISVLGLKDLRSKIAIIPQEPVIFVGTVRSNLDPFNTCTDEEIWEALKAVHLYDKVNTMVDKLRTAVLENGKNFSLGQRQLFCIARALLKKTNILILDEATSAVDAQTDVLIQETIKKNFADHTVLTIAHRLNTIMEADRILCLNEGRVIEFDTPLRLLDKPDGFFHQLATRSGPEVTERLRKIALNHLSDNNSSSSRADSMPFLPIGLNDLFHQMQ</sequence>
<dbReference type="OrthoDB" id="6500128at2759"/>
<evidence type="ECO:0000256" key="3">
    <source>
        <dbReference type="ARBA" id="ARBA00022692"/>
    </source>
</evidence>
<dbReference type="Gene3D" id="3.40.50.300">
    <property type="entry name" value="P-loop containing nucleotide triphosphate hydrolases"/>
    <property type="match status" value="2"/>
</dbReference>
<dbReference type="PANTHER" id="PTHR24223">
    <property type="entry name" value="ATP-BINDING CASSETTE SUB-FAMILY C"/>
    <property type="match status" value="1"/>
</dbReference>
<keyword evidence="12" id="KW-1185">Reference proteome</keyword>
<evidence type="ECO:0000313" key="11">
    <source>
        <dbReference type="EMBL" id="CAG8514494.1"/>
    </source>
</evidence>
<dbReference type="InterPro" id="IPR017871">
    <property type="entry name" value="ABC_transporter-like_CS"/>
</dbReference>
<feature type="domain" description="ABC transporter" evidence="9">
    <location>
        <begin position="1118"/>
        <end position="1352"/>
    </location>
</feature>
<evidence type="ECO:0000313" key="12">
    <source>
        <dbReference type="Proteomes" id="UP000789572"/>
    </source>
</evidence>
<evidence type="ECO:0000259" key="10">
    <source>
        <dbReference type="PROSITE" id="PS50929"/>
    </source>
</evidence>
<comment type="caution">
    <text evidence="11">The sequence shown here is derived from an EMBL/GenBank/DDBJ whole genome shotgun (WGS) entry which is preliminary data.</text>
</comment>
<dbReference type="FunFam" id="3.40.50.300:FF:000163">
    <property type="entry name" value="Multidrug resistance-associated protein member 4"/>
    <property type="match status" value="1"/>
</dbReference>
<organism evidence="11 12">
    <name type="scientific">Paraglomus occultum</name>
    <dbReference type="NCBI Taxonomy" id="144539"/>
    <lineage>
        <taxon>Eukaryota</taxon>
        <taxon>Fungi</taxon>
        <taxon>Fungi incertae sedis</taxon>
        <taxon>Mucoromycota</taxon>
        <taxon>Glomeromycotina</taxon>
        <taxon>Glomeromycetes</taxon>
        <taxon>Paraglomerales</taxon>
        <taxon>Paraglomeraceae</taxon>
        <taxon>Paraglomus</taxon>
    </lineage>
</organism>
<dbReference type="InterPro" id="IPR011527">
    <property type="entry name" value="ABC1_TM_dom"/>
</dbReference>
<feature type="transmembrane region" description="Helical" evidence="8">
    <location>
        <begin position="235"/>
        <end position="253"/>
    </location>
</feature>
<dbReference type="Proteomes" id="UP000789572">
    <property type="component" value="Unassembled WGS sequence"/>
</dbReference>
<dbReference type="PROSITE" id="PS00211">
    <property type="entry name" value="ABC_TRANSPORTER_1"/>
    <property type="match status" value="1"/>
</dbReference>
<dbReference type="Pfam" id="PF00664">
    <property type="entry name" value="ABC_membrane"/>
    <property type="match status" value="2"/>
</dbReference>
<dbReference type="InterPro" id="IPR027417">
    <property type="entry name" value="P-loop_NTPase"/>
</dbReference>
<proteinExistence type="predicted"/>
<dbReference type="SUPFAM" id="SSF52540">
    <property type="entry name" value="P-loop containing nucleoside triphosphate hydrolases"/>
    <property type="match status" value="2"/>
</dbReference>
<keyword evidence="7 8" id="KW-0472">Membrane</keyword>
<dbReference type="FunFam" id="3.40.50.300:FF:000997">
    <property type="entry name" value="Multidrug resistance-associated protein 1"/>
    <property type="match status" value="1"/>
</dbReference>
<dbReference type="SUPFAM" id="SSF90123">
    <property type="entry name" value="ABC transporter transmembrane region"/>
    <property type="match status" value="2"/>
</dbReference>
<dbReference type="InterPro" id="IPR003439">
    <property type="entry name" value="ABC_transporter-like_ATP-bd"/>
</dbReference>
<feature type="transmembrane region" description="Helical" evidence="8">
    <location>
        <begin position="94"/>
        <end position="117"/>
    </location>
</feature>
<evidence type="ECO:0000256" key="2">
    <source>
        <dbReference type="ARBA" id="ARBA00022448"/>
    </source>
</evidence>
<dbReference type="GO" id="GO:0016887">
    <property type="term" value="F:ATP hydrolysis activity"/>
    <property type="evidence" value="ECO:0007669"/>
    <property type="project" value="InterPro"/>
</dbReference>
<dbReference type="GO" id="GO:0005524">
    <property type="term" value="F:ATP binding"/>
    <property type="evidence" value="ECO:0007669"/>
    <property type="project" value="UniProtKB-KW"/>
</dbReference>
<evidence type="ECO:0000259" key="9">
    <source>
        <dbReference type="PROSITE" id="PS50893"/>
    </source>
</evidence>
<dbReference type="InterPro" id="IPR050173">
    <property type="entry name" value="ABC_transporter_C-like"/>
</dbReference>
<evidence type="ECO:0000256" key="5">
    <source>
        <dbReference type="ARBA" id="ARBA00022840"/>
    </source>
</evidence>
<dbReference type="SMART" id="SM00382">
    <property type="entry name" value="AAA"/>
    <property type="match status" value="2"/>
</dbReference>
<keyword evidence="2" id="KW-0813">Transport</keyword>
<feature type="transmembrane region" description="Helical" evidence="8">
    <location>
        <begin position="212"/>
        <end position="229"/>
    </location>
</feature>
<feature type="domain" description="ABC transmembrane type-1" evidence="10">
    <location>
        <begin position="805"/>
        <end position="1079"/>
    </location>
</feature>
<evidence type="ECO:0000256" key="8">
    <source>
        <dbReference type="SAM" id="Phobius"/>
    </source>
</evidence>
<dbReference type="InterPro" id="IPR003593">
    <property type="entry name" value="AAA+_ATPase"/>
</dbReference>
<keyword evidence="5" id="KW-0067">ATP-binding</keyword>
<feature type="transmembrane region" description="Helical" evidence="8">
    <location>
        <begin position="875"/>
        <end position="899"/>
    </location>
</feature>
<dbReference type="CDD" id="cd18579">
    <property type="entry name" value="ABC_6TM_ABCC_D1"/>
    <property type="match status" value="1"/>
</dbReference>